<dbReference type="AlphaFoldDB" id="A0A8K0R895"/>
<keyword evidence="5" id="KW-1185">Reference proteome</keyword>
<dbReference type="SUPFAM" id="SSF53383">
    <property type="entry name" value="PLP-dependent transferases"/>
    <property type="match status" value="1"/>
</dbReference>
<dbReference type="EMBL" id="JAGMVJ010000009">
    <property type="protein sequence ID" value="KAH7087317.1"/>
    <property type="molecule type" value="Genomic_DNA"/>
</dbReference>
<protein>
    <submittedName>
        <fullName evidence="4">Pyridoxal phosphate-dependent transferase</fullName>
    </submittedName>
</protein>
<comment type="caution">
    <text evidence="4">The sequence shown here is derived from an EMBL/GenBank/DDBJ whole genome shotgun (WGS) entry which is preliminary data.</text>
</comment>
<organism evidence="4 5">
    <name type="scientific">Paraphoma chrysanthemicola</name>
    <dbReference type="NCBI Taxonomy" id="798071"/>
    <lineage>
        <taxon>Eukaryota</taxon>
        <taxon>Fungi</taxon>
        <taxon>Dikarya</taxon>
        <taxon>Ascomycota</taxon>
        <taxon>Pezizomycotina</taxon>
        <taxon>Dothideomycetes</taxon>
        <taxon>Pleosporomycetidae</taxon>
        <taxon>Pleosporales</taxon>
        <taxon>Pleosporineae</taxon>
        <taxon>Phaeosphaeriaceae</taxon>
        <taxon>Paraphoma</taxon>
    </lineage>
</organism>
<proteinExistence type="predicted"/>
<keyword evidence="1" id="KW-0663">Pyridoxal phosphate</keyword>
<dbReference type="InterPro" id="IPR015424">
    <property type="entry name" value="PyrdxlP-dep_Trfase"/>
</dbReference>
<dbReference type="Pfam" id="PF00266">
    <property type="entry name" value="Aminotran_5"/>
    <property type="match status" value="1"/>
</dbReference>
<dbReference type="PANTHER" id="PTHR43092">
    <property type="entry name" value="L-CYSTEINE DESULFHYDRASE"/>
    <property type="match status" value="1"/>
</dbReference>
<evidence type="ECO:0000259" key="3">
    <source>
        <dbReference type="Pfam" id="PF00266"/>
    </source>
</evidence>
<accession>A0A8K0R895</accession>
<dbReference type="OrthoDB" id="5978656at2759"/>
<dbReference type="Proteomes" id="UP000813461">
    <property type="component" value="Unassembled WGS sequence"/>
</dbReference>
<reference evidence="4" key="1">
    <citation type="journal article" date="2021" name="Nat. Commun.">
        <title>Genetic determinants of endophytism in the Arabidopsis root mycobiome.</title>
        <authorList>
            <person name="Mesny F."/>
            <person name="Miyauchi S."/>
            <person name="Thiergart T."/>
            <person name="Pickel B."/>
            <person name="Atanasova L."/>
            <person name="Karlsson M."/>
            <person name="Huettel B."/>
            <person name="Barry K.W."/>
            <person name="Haridas S."/>
            <person name="Chen C."/>
            <person name="Bauer D."/>
            <person name="Andreopoulos W."/>
            <person name="Pangilinan J."/>
            <person name="LaButti K."/>
            <person name="Riley R."/>
            <person name="Lipzen A."/>
            <person name="Clum A."/>
            <person name="Drula E."/>
            <person name="Henrissat B."/>
            <person name="Kohler A."/>
            <person name="Grigoriev I.V."/>
            <person name="Martin F.M."/>
            <person name="Hacquard S."/>
        </authorList>
    </citation>
    <scope>NUCLEOTIDE SEQUENCE</scope>
    <source>
        <strain evidence="4">MPI-SDFR-AT-0120</strain>
    </source>
</reference>
<dbReference type="InterPro" id="IPR000192">
    <property type="entry name" value="Aminotrans_V_dom"/>
</dbReference>
<name>A0A8K0R895_9PLEO</name>
<feature type="domain" description="Aminotransferase class V" evidence="3">
    <location>
        <begin position="80"/>
        <end position="209"/>
    </location>
</feature>
<feature type="region of interest" description="Disordered" evidence="2">
    <location>
        <begin position="1"/>
        <end position="20"/>
    </location>
</feature>
<sequence length="210" mass="23873">MADSRTLPMTNGKPTEKQRPLIPFGKEMRNEHFMLEDGFVNLNHGSFGTYVKSVRDRMRALQDATEASPDRYIRYEYPRLLDQSREVMADFLGVPHDEVVYVANATTGVNVILRNLRFEPGDLIVYLGCIYGACEKTIAYITETTPAESLKLDLDFPVADDELVAQFCEILQRHRGKVRVALFETISSLPCARLPFERLTRAARKEGVLN</sequence>
<evidence type="ECO:0000313" key="4">
    <source>
        <dbReference type="EMBL" id="KAH7087317.1"/>
    </source>
</evidence>
<dbReference type="Gene3D" id="3.40.640.10">
    <property type="entry name" value="Type I PLP-dependent aspartate aminotransferase-like (Major domain)"/>
    <property type="match status" value="1"/>
</dbReference>
<dbReference type="InterPro" id="IPR015421">
    <property type="entry name" value="PyrdxlP-dep_Trfase_major"/>
</dbReference>
<dbReference type="PANTHER" id="PTHR43092:SF2">
    <property type="entry name" value="HERCYNYLCYSTEINE SULFOXIDE LYASE"/>
    <property type="match status" value="1"/>
</dbReference>
<evidence type="ECO:0000256" key="1">
    <source>
        <dbReference type="ARBA" id="ARBA00022898"/>
    </source>
</evidence>
<evidence type="ECO:0000313" key="5">
    <source>
        <dbReference type="Proteomes" id="UP000813461"/>
    </source>
</evidence>
<dbReference type="GO" id="GO:0016740">
    <property type="term" value="F:transferase activity"/>
    <property type="evidence" value="ECO:0007669"/>
    <property type="project" value="UniProtKB-KW"/>
</dbReference>
<gene>
    <name evidence="4" type="ORF">FB567DRAFT_591997</name>
</gene>
<keyword evidence="4" id="KW-0808">Transferase</keyword>
<evidence type="ECO:0000256" key="2">
    <source>
        <dbReference type="SAM" id="MobiDB-lite"/>
    </source>
</evidence>